<evidence type="ECO:0000313" key="2">
    <source>
        <dbReference type="EMBL" id="MBM7704406.1"/>
    </source>
</evidence>
<evidence type="ECO:0008006" key="4">
    <source>
        <dbReference type="Google" id="ProtNLM"/>
    </source>
</evidence>
<dbReference type="Proteomes" id="UP000809829">
    <property type="component" value="Unassembled WGS sequence"/>
</dbReference>
<name>A0ABS2QY55_9BACI</name>
<comment type="caution">
    <text evidence="2">The sequence shown here is derived from an EMBL/GenBank/DDBJ whole genome shotgun (WGS) entry which is preliminary data.</text>
</comment>
<accession>A0ABS2QY55</accession>
<sequence>MGWFSSFVSGAVKAVKAVAQVVAPIVKSPVPPIFKEPIIFKVAKKIYEYFQGRKYDSSNASIEETKDMNRDLAEYAKTFFNEANRVEEELMDVANAYFDKVIAQLEEMQEHDEFLKELPFKQMKQDVRNLRKEMRGRMKKSISLSYSLDNEDLLAILKIDSDNERVQQLESYSKKVMKDAIDQFLTKIEELSDMQMNLVEELILSKVSQLSLVMDEESALLTELLSAKQQDEQELKNLKIKISATIELCDTALKELQSA</sequence>
<organism evidence="2 3">
    <name type="scientific">Priestia iocasae</name>
    <dbReference type="NCBI Taxonomy" id="2291674"/>
    <lineage>
        <taxon>Bacteria</taxon>
        <taxon>Bacillati</taxon>
        <taxon>Bacillota</taxon>
        <taxon>Bacilli</taxon>
        <taxon>Bacillales</taxon>
        <taxon>Bacillaceae</taxon>
        <taxon>Priestia</taxon>
    </lineage>
</organism>
<evidence type="ECO:0000256" key="1">
    <source>
        <dbReference type="SAM" id="Coils"/>
    </source>
</evidence>
<dbReference type="EMBL" id="JAFBFC010000006">
    <property type="protein sequence ID" value="MBM7704406.1"/>
    <property type="molecule type" value="Genomic_DNA"/>
</dbReference>
<gene>
    <name evidence="2" type="ORF">JOC83_003261</name>
</gene>
<proteinExistence type="predicted"/>
<dbReference type="RefSeq" id="WP_205188401.1">
    <property type="nucleotide sequence ID" value="NZ_JAFBFC010000006.1"/>
</dbReference>
<feature type="coiled-coil region" evidence="1">
    <location>
        <begin position="221"/>
        <end position="248"/>
    </location>
</feature>
<keyword evidence="3" id="KW-1185">Reference proteome</keyword>
<keyword evidence="1" id="KW-0175">Coiled coil</keyword>
<evidence type="ECO:0000313" key="3">
    <source>
        <dbReference type="Proteomes" id="UP000809829"/>
    </source>
</evidence>
<reference evidence="2 3" key="1">
    <citation type="submission" date="2021-01" db="EMBL/GenBank/DDBJ databases">
        <title>Genomic Encyclopedia of Type Strains, Phase IV (KMG-IV): sequencing the most valuable type-strain genomes for metagenomic binning, comparative biology and taxonomic classification.</title>
        <authorList>
            <person name="Goeker M."/>
        </authorList>
    </citation>
    <scope>NUCLEOTIDE SEQUENCE [LARGE SCALE GENOMIC DNA]</scope>
    <source>
        <strain evidence="2 3">DSM 104297</strain>
    </source>
</reference>
<protein>
    <recommendedName>
        <fullName evidence="4">PspA/IM30 family protein</fullName>
    </recommendedName>
</protein>